<evidence type="ECO:0000313" key="3">
    <source>
        <dbReference type="Proteomes" id="UP001374893"/>
    </source>
</evidence>
<dbReference type="Gene3D" id="3.30.420.40">
    <property type="match status" value="2"/>
</dbReference>
<sequence>MGVEIGYDTIHLVLLKRSAGGQVHFEKCQAFEYDANAELESSAFVSTLKGALKQFCGSLKDISIWAAPKLGGANVHHIKIPQVNPAGLPGAVYWGLQREDPFLEEETAVDFQVEHGEQFDKSLNVTGALVERRKVDGLRRTFAHAGYPLSGIGLSLFALRNVVNLGNRETPKTPVMICQMGEHATSVSVLLDRRLVFTRNIPGGLEILAEALVKDLDPTPSYEEACELVLKLGLGEEGLSADDKRRLKSSMELLGPVLERTVRQIERTVQYYQSNFDGEPLETVYFGGSIAARGKLFDYISQGLPLEVIAIDPFDAPEIETDASLPADTAERVAYGPAFGLALEAGQDGINLAQTYKDRQNEGKQRKAATLVTILLLLVTAGTAIFYGLQRLELRSLNGKRDGLAWNLEQLGPRLDAASIKKESEEVRAIQERRRAATSRYEAPALLSEVTRLTPENISLLHVSAAMDSSVMLLDASGEDDKEEKTVAEAEDSMLLKGVVKGDRTSLETALTIYVARLAQSGIFQSVEVESTELVESADELLLAFTLNVKTADDSNKEVTKR</sequence>
<proteinExistence type="predicted"/>
<organism evidence="2 3">
    <name type="scientific">Haloferula helveola</name>
    <dbReference type="NCBI Taxonomy" id="490095"/>
    <lineage>
        <taxon>Bacteria</taxon>
        <taxon>Pseudomonadati</taxon>
        <taxon>Verrucomicrobiota</taxon>
        <taxon>Verrucomicrobiia</taxon>
        <taxon>Verrucomicrobiales</taxon>
        <taxon>Verrucomicrobiaceae</taxon>
        <taxon>Haloferula</taxon>
    </lineage>
</organism>
<dbReference type="Pfam" id="PF11104">
    <property type="entry name" value="PilM_2"/>
    <property type="match status" value="1"/>
</dbReference>
<keyword evidence="1" id="KW-0812">Transmembrane</keyword>
<dbReference type="Gene3D" id="3.30.1490.300">
    <property type="match status" value="1"/>
</dbReference>
<dbReference type="PANTHER" id="PTHR32432">
    <property type="entry name" value="CELL DIVISION PROTEIN FTSA-RELATED"/>
    <property type="match status" value="1"/>
</dbReference>
<gene>
    <name evidence="2" type="ORF">HAHE_07640</name>
</gene>
<dbReference type="PANTHER" id="PTHR32432:SF3">
    <property type="entry name" value="ETHANOLAMINE UTILIZATION PROTEIN EUTJ"/>
    <property type="match status" value="1"/>
</dbReference>
<keyword evidence="3" id="KW-1185">Reference proteome</keyword>
<evidence type="ECO:0008006" key="4">
    <source>
        <dbReference type="Google" id="ProtNLM"/>
    </source>
</evidence>
<dbReference type="RefSeq" id="WP_338688763.1">
    <property type="nucleotide sequence ID" value="NZ_AP024702.1"/>
</dbReference>
<keyword evidence="1" id="KW-1133">Transmembrane helix</keyword>
<accession>A0ABN6GZZ6</accession>
<reference evidence="2 3" key="1">
    <citation type="submission" date="2021-06" db="EMBL/GenBank/DDBJ databases">
        <title>Complete genome of Haloferula helveola possessing various polysaccharide degrading enzymes.</title>
        <authorList>
            <person name="Takami H."/>
            <person name="Huang C."/>
            <person name="Hamasaki K."/>
        </authorList>
    </citation>
    <scope>NUCLEOTIDE SEQUENCE [LARGE SCALE GENOMIC DNA]</scope>
    <source>
        <strain evidence="2 3">CN-1</strain>
    </source>
</reference>
<name>A0ABN6GZZ6_9BACT</name>
<evidence type="ECO:0000256" key="1">
    <source>
        <dbReference type="SAM" id="Phobius"/>
    </source>
</evidence>
<dbReference type="Proteomes" id="UP001374893">
    <property type="component" value="Chromosome"/>
</dbReference>
<evidence type="ECO:0000313" key="2">
    <source>
        <dbReference type="EMBL" id="BCX46856.1"/>
    </source>
</evidence>
<keyword evidence="1" id="KW-0472">Membrane</keyword>
<dbReference type="EMBL" id="AP024702">
    <property type="protein sequence ID" value="BCX46856.1"/>
    <property type="molecule type" value="Genomic_DNA"/>
</dbReference>
<dbReference type="InterPro" id="IPR005883">
    <property type="entry name" value="PilM"/>
</dbReference>
<feature type="transmembrane region" description="Helical" evidence="1">
    <location>
        <begin position="368"/>
        <end position="389"/>
    </location>
</feature>
<protein>
    <recommendedName>
        <fullName evidence="4">Type IV pilus assembly protein PilM</fullName>
    </recommendedName>
</protein>
<dbReference type="InterPro" id="IPR050696">
    <property type="entry name" value="FtsA/MreB"/>
</dbReference>